<dbReference type="KEGG" id="sgp:SpiGrapes_2241"/>
<sequence>MKPTWYENACFYHINPLTFCNAPLRQDNFQAYRLQNIELWLDHLKGMGFTALYLGPVFDSLSHGYDTSDYYRVDSRLGDNQSLVNLVHACHQKDIKVILDGVFNHTGREFFAFKDIQKQGEASAYLHWYRNVKVNGNGFTYENWRGCEELAVLDLTKQEVRDYLLDVAQFWKETFHIDGIRLDCADSLDLGFLKELHTRMKTLDNDFFLLGEVIHGDYRRQNNKTMLDSVTNYELHKALYSSHNDHNLFELAFCANREFGPEGLYRDLSLYTFVDNHDVDRLASKLEDKRHLFNIYTLLFTLRGIPSVYYGSEWGIEGKKEGPDDSKLRPAVQIEDIAKGNQDLLSHIHGLITLRKTHAALVFGKYEQLYLTSNQFAFKRETEKESILVCTNAENKQSVFTLSAEKDYRYLYGLDCSFQKKGQLLEITLGPFQTLILAC</sequence>
<dbReference type="InterPro" id="IPR006047">
    <property type="entry name" value="GH13_cat_dom"/>
</dbReference>
<dbReference type="Pfam" id="PF00128">
    <property type="entry name" value="Alpha-amylase"/>
    <property type="match status" value="1"/>
</dbReference>
<protein>
    <submittedName>
        <fullName evidence="4">Glycosidase</fullName>
    </submittedName>
</protein>
<dbReference type="PANTHER" id="PTHR10357:SF210">
    <property type="entry name" value="MALTODEXTRIN GLUCOSIDASE"/>
    <property type="match status" value="1"/>
</dbReference>
<name>G8QS19_SPHPG</name>
<evidence type="ECO:0000313" key="4">
    <source>
        <dbReference type="EMBL" id="AEV30017.1"/>
    </source>
</evidence>
<dbReference type="GO" id="GO:0016798">
    <property type="term" value="F:hydrolase activity, acting on glycosyl bonds"/>
    <property type="evidence" value="ECO:0007669"/>
    <property type="project" value="UniProtKB-KW"/>
</dbReference>
<dbReference type="RefSeq" id="WP_014270858.1">
    <property type="nucleotide sequence ID" value="NC_016633.1"/>
</dbReference>
<dbReference type="Gene3D" id="2.60.40.1180">
    <property type="entry name" value="Golgi alpha-mannosidase II"/>
    <property type="match status" value="1"/>
</dbReference>
<dbReference type="PANTHER" id="PTHR10357">
    <property type="entry name" value="ALPHA-AMYLASE FAMILY MEMBER"/>
    <property type="match status" value="1"/>
</dbReference>
<dbReference type="Gene3D" id="3.20.20.80">
    <property type="entry name" value="Glycosidases"/>
    <property type="match status" value="1"/>
</dbReference>
<gene>
    <name evidence="4" type="ordered locus">SpiGrapes_2241</name>
</gene>
<feature type="domain" description="Glycosyl hydrolase family 13 catalytic" evidence="3">
    <location>
        <begin position="13"/>
        <end position="355"/>
    </location>
</feature>
<dbReference type="SMART" id="SM00642">
    <property type="entry name" value="Aamy"/>
    <property type="match status" value="1"/>
</dbReference>
<dbReference type="CDD" id="cd11353">
    <property type="entry name" value="AmyAc_euk_bac_CMD_like"/>
    <property type="match status" value="1"/>
</dbReference>
<keyword evidence="5" id="KW-1185">Reference proteome</keyword>
<reference evidence="4 5" key="1">
    <citation type="submission" date="2011-11" db="EMBL/GenBank/DDBJ databases">
        <title>Complete sequence of Spirochaeta sp. grapes.</title>
        <authorList>
            <consortium name="US DOE Joint Genome Institute"/>
            <person name="Lucas S."/>
            <person name="Han J."/>
            <person name="Lapidus A."/>
            <person name="Cheng J.-F."/>
            <person name="Goodwin L."/>
            <person name="Pitluck S."/>
            <person name="Peters L."/>
            <person name="Ovchinnikova G."/>
            <person name="Munk A.C."/>
            <person name="Detter J.C."/>
            <person name="Han C."/>
            <person name="Tapia R."/>
            <person name="Land M."/>
            <person name="Hauser L."/>
            <person name="Kyrpides N."/>
            <person name="Ivanova N."/>
            <person name="Pagani I."/>
            <person name="Ritalahtilisa K."/>
            <person name="Loeffler F."/>
            <person name="Woyke T."/>
        </authorList>
    </citation>
    <scope>NUCLEOTIDE SEQUENCE [LARGE SCALE GENOMIC DNA]</scope>
    <source>
        <strain evidence="5">ATCC BAA-1885 / DSM 22778 / Grapes</strain>
    </source>
</reference>
<dbReference type="OrthoDB" id="9805159at2"/>
<dbReference type="SUPFAM" id="SSF51445">
    <property type="entry name" value="(Trans)glycosidases"/>
    <property type="match status" value="1"/>
</dbReference>
<dbReference type="Proteomes" id="UP000005632">
    <property type="component" value="Chromosome"/>
</dbReference>
<evidence type="ECO:0000259" key="3">
    <source>
        <dbReference type="SMART" id="SM00642"/>
    </source>
</evidence>
<evidence type="ECO:0000256" key="2">
    <source>
        <dbReference type="ARBA" id="ARBA00023295"/>
    </source>
</evidence>
<dbReference type="InterPro" id="IPR017853">
    <property type="entry name" value="GH"/>
</dbReference>
<dbReference type="SUPFAM" id="SSF51011">
    <property type="entry name" value="Glycosyl hydrolase domain"/>
    <property type="match status" value="1"/>
</dbReference>
<dbReference type="InterPro" id="IPR013780">
    <property type="entry name" value="Glyco_hydro_b"/>
</dbReference>
<dbReference type="HOGENOM" id="CLU_006462_6_5_12"/>
<keyword evidence="2 4" id="KW-0326">Glycosidase</keyword>
<dbReference type="eggNOG" id="COG0366">
    <property type="taxonomic scope" value="Bacteria"/>
</dbReference>
<dbReference type="GO" id="GO:0005975">
    <property type="term" value="P:carbohydrate metabolic process"/>
    <property type="evidence" value="ECO:0007669"/>
    <property type="project" value="InterPro"/>
</dbReference>
<keyword evidence="1" id="KW-0378">Hydrolase</keyword>
<accession>G8QS19</accession>
<organism evidence="4 5">
    <name type="scientific">Sphaerochaeta pleomorpha (strain ATCC BAA-1885 / DSM 22778 / Grapes)</name>
    <dbReference type="NCBI Taxonomy" id="158190"/>
    <lineage>
        <taxon>Bacteria</taxon>
        <taxon>Pseudomonadati</taxon>
        <taxon>Spirochaetota</taxon>
        <taxon>Spirochaetia</taxon>
        <taxon>Spirochaetales</taxon>
        <taxon>Sphaerochaetaceae</taxon>
        <taxon>Sphaerochaeta</taxon>
    </lineage>
</organism>
<proteinExistence type="predicted"/>
<dbReference type="AlphaFoldDB" id="G8QS19"/>
<dbReference type="STRING" id="158190.SpiGrapes_2241"/>
<dbReference type="EMBL" id="CP003155">
    <property type="protein sequence ID" value="AEV30017.1"/>
    <property type="molecule type" value="Genomic_DNA"/>
</dbReference>
<evidence type="ECO:0000256" key="1">
    <source>
        <dbReference type="ARBA" id="ARBA00022801"/>
    </source>
</evidence>
<evidence type="ECO:0000313" key="5">
    <source>
        <dbReference type="Proteomes" id="UP000005632"/>
    </source>
</evidence>